<dbReference type="OrthoDB" id="2212170at2759"/>
<accession>A0A6A5VZA6</accession>
<dbReference type="Pfam" id="PF04828">
    <property type="entry name" value="GFA"/>
    <property type="match status" value="1"/>
</dbReference>
<keyword evidence="2" id="KW-0479">Metal-binding</keyword>
<dbReference type="Gene3D" id="3.90.1590.10">
    <property type="entry name" value="glutathione-dependent formaldehyde- activating enzyme (gfa)"/>
    <property type="match status" value="1"/>
</dbReference>
<name>A0A6A5VZA6_9PLEO</name>
<comment type="similarity">
    <text evidence="1">Belongs to the Gfa family.</text>
</comment>
<sequence>MAEGQCNCGSIKVKIPKQPDQSVLCYCDNCRRSCGSAMSVNYVFERSDIDIDDPKDVLKGYADSNTKSGNTITRRFCGNCGSPVMTEVPTGTQVFLKGGLFFPLGKPIAEAFQENKSEWLSPLKMGGGK</sequence>
<dbReference type="EMBL" id="ML977663">
    <property type="protein sequence ID" value="KAF1994344.1"/>
    <property type="molecule type" value="Genomic_DNA"/>
</dbReference>
<dbReference type="PANTHER" id="PTHR33337:SF40">
    <property type="entry name" value="CENP-V_GFA DOMAIN-CONTAINING PROTEIN-RELATED"/>
    <property type="match status" value="1"/>
</dbReference>
<gene>
    <name evidence="6" type="ORF">P154DRAFT_527141</name>
</gene>
<organism evidence="6 7">
    <name type="scientific">Amniculicola lignicola CBS 123094</name>
    <dbReference type="NCBI Taxonomy" id="1392246"/>
    <lineage>
        <taxon>Eukaryota</taxon>
        <taxon>Fungi</taxon>
        <taxon>Dikarya</taxon>
        <taxon>Ascomycota</taxon>
        <taxon>Pezizomycotina</taxon>
        <taxon>Dothideomycetes</taxon>
        <taxon>Pleosporomycetidae</taxon>
        <taxon>Pleosporales</taxon>
        <taxon>Amniculicolaceae</taxon>
        <taxon>Amniculicola</taxon>
    </lineage>
</organism>
<dbReference type="PANTHER" id="PTHR33337">
    <property type="entry name" value="GFA DOMAIN-CONTAINING PROTEIN"/>
    <property type="match status" value="1"/>
</dbReference>
<evidence type="ECO:0000256" key="3">
    <source>
        <dbReference type="ARBA" id="ARBA00022833"/>
    </source>
</evidence>
<reference evidence="6" key="1">
    <citation type="journal article" date="2020" name="Stud. Mycol.">
        <title>101 Dothideomycetes genomes: a test case for predicting lifestyles and emergence of pathogens.</title>
        <authorList>
            <person name="Haridas S."/>
            <person name="Albert R."/>
            <person name="Binder M."/>
            <person name="Bloem J."/>
            <person name="Labutti K."/>
            <person name="Salamov A."/>
            <person name="Andreopoulos B."/>
            <person name="Baker S."/>
            <person name="Barry K."/>
            <person name="Bills G."/>
            <person name="Bluhm B."/>
            <person name="Cannon C."/>
            <person name="Castanera R."/>
            <person name="Culley D."/>
            <person name="Daum C."/>
            <person name="Ezra D."/>
            <person name="Gonzalez J."/>
            <person name="Henrissat B."/>
            <person name="Kuo A."/>
            <person name="Liang C."/>
            <person name="Lipzen A."/>
            <person name="Lutzoni F."/>
            <person name="Magnuson J."/>
            <person name="Mondo S."/>
            <person name="Nolan M."/>
            <person name="Ohm R."/>
            <person name="Pangilinan J."/>
            <person name="Park H.-J."/>
            <person name="Ramirez L."/>
            <person name="Alfaro M."/>
            <person name="Sun H."/>
            <person name="Tritt A."/>
            <person name="Yoshinaga Y."/>
            <person name="Zwiers L.-H."/>
            <person name="Turgeon B."/>
            <person name="Goodwin S."/>
            <person name="Spatafora J."/>
            <person name="Crous P."/>
            <person name="Grigoriev I."/>
        </authorList>
    </citation>
    <scope>NUCLEOTIDE SEQUENCE</scope>
    <source>
        <strain evidence="6">CBS 123094</strain>
    </source>
</reference>
<dbReference type="GO" id="GO:0046872">
    <property type="term" value="F:metal ion binding"/>
    <property type="evidence" value="ECO:0007669"/>
    <property type="project" value="UniProtKB-KW"/>
</dbReference>
<dbReference type="GO" id="GO:0016846">
    <property type="term" value="F:carbon-sulfur lyase activity"/>
    <property type="evidence" value="ECO:0007669"/>
    <property type="project" value="InterPro"/>
</dbReference>
<keyword evidence="3" id="KW-0862">Zinc</keyword>
<evidence type="ECO:0000256" key="4">
    <source>
        <dbReference type="ARBA" id="ARBA00023239"/>
    </source>
</evidence>
<keyword evidence="7" id="KW-1185">Reference proteome</keyword>
<evidence type="ECO:0000256" key="1">
    <source>
        <dbReference type="ARBA" id="ARBA00005495"/>
    </source>
</evidence>
<dbReference type="PROSITE" id="PS51891">
    <property type="entry name" value="CENP_V_GFA"/>
    <property type="match status" value="1"/>
</dbReference>
<evidence type="ECO:0000256" key="2">
    <source>
        <dbReference type="ARBA" id="ARBA00022723"/>
    </source>
</evidence>
<dbReference type="InterPro" id="IPR011057">
    <property type="entry name" value="Mss4-like_sf"/>
</dbReference>
<dbReference type="AlphaFoldDB" id="A0A6A5VZA6"/>
<proteinExistence type="inferred from homology"/>
<protein>
    <recommendedName>
        <fullName evidence="5">CENP-V/GFA domain-containing protein</fullName>
    </recommendedName>
</protein>
<keyword evidence="4" id="KW-0456">Lyase</keyword>
<evidence type="ECO:0000259" key="5">
    <source>
        <dbReference type="PROSITE" id="PS51891"/>
    </source>
</evidence>
<evidence type="ECO:0000313" key="7">
    <source>
        <dbReference type="Proteomes" id="UP000799779"/>
    </source>
</evidence>
<dbReference type="SUPFAM" id="SSF51316">
    <property type="entry name" value="Mss4-like"/>
    <property type="match status" value="1"/>
</dbReference>
<dbReference type="Proteomes" id="UP000799779">
    <property type="component" value="Unassembled WGS sequence"/>
</dbReference>
<dbReference type="InterPro" id="IPR006913">
    <property type="entry name" value="CENP-V/GFA"/>
</dbReference>
<evidence type="ECO:0000313" key="6">
    <source>
        <dbReference type="EMBL" id="KAF1994344.1"/>
    </source>
</evidence>
<feature type="domain" description="CENP-V/GFA" evidence="5">
    <location>
        <begin position="2"/>
        <end position="129"/>
    </location>
</feature>